<dbReference type="PROSITE" id="PS50172">
    <property type="entry name" value="BRCT"/>
    <property type="match status" value="4"/>
</dbReference>
<dbReference type="GO" id="GO:0006270">
    <property type="term" value="P:DNA replication initiation"/>
    <property type="evidence" value="ECO:0007669"/>
    <property type="project" value="TreeGrafter"/>
</dbReference>
<comment type="caution">
    <text evidence="4">The sequence shown here is derived from an EMBL/GenBank/DDBJ whole genome shotgun (WGS) entry which is preliminary data.</text>
</comment>
<dbReference type="PANTHER" id="PTHR13561">
    <property type="entry name" value="DNA REPLICATION REGULATOR DPB11-RELATED"/>
    <property type="match status" value="1"/>
</dbReference>
<sequence length="819" mass="90600">MARNSTSDKEHPLSGAVICFTSVPFEQKTQLVSFAKEMGAIERPDLTSEVTHLLVGATDSPKYKFVARERNDVVVLKPEWIEAVRVSWMEGEDTDIHALEKQYKLPTFIGLTLCITGFTDMGFRTKLHDAAVENGAEFRKDLTKSVTHLISRNTEGEKYRFATQWNIKVVTINWFHDCLERGLILDEEKYHPSIPLEEQGVGAWNRPRVDEKKESRRAKTMASENNADLRPRKKLRRSASTKLVGQNENIWGDIIGAGFMNETAVSKAPNAMPNEPASKPVLQVAKSFAKESTFAETQPRPRDEEAPKVPDGFLGGSFFYIHGFSPKQMGVLTRHLEFNGALCTDSLSEFASPTIPKTGQGLYIMVPYQTPRSKIPSTDELAFECEVVTDMWLEKCLHARALVPPENHVASTPFPKFPIPGFEDLRICSTGFGGIDLLHVSKLVNLMGASYDEVLTPKASVLICNDPQNANQDKLRHTREWAVPAVSADWFWTSIQTGQKKPFDPYLIRKQTTQPVSGVEKPGAGFDIEKPEIPQDVPAQDRLTKAPEGHGGKQKAEKPLSVRSSRDRVMSIIDNGFSLEDEDDAPKPSVPDSRSPSPENPSEAPVTEAPAPKTAEPDRPKASAEPSALDTALKGFLQQAQAAKSRQQSENTTTQPEAPRRKRKPLLGRAPSHSSSKVLDTAGAPSRASSIDTLNDDGLGSALESEGSFSRTNSRANDQSISSMFSGKKFDFDSLAKLPGRVDDEEDEENHEPPMTQLGYEDADAAAMRAEFLRNAGKLTDKTQRPDSSLLLGEVRELEDVGWASGRRTRRQPPKPDEM</sequence>
<reference evidence="4" key="2">
    <citation type="journal article" date="2023" name="IMA Fungus">
        <title>Comparative genomic study of the Penicillium genus elucidates a diverse pangenome and 15 lateral gene transfer events.</title>
        <authorList>
            <person name="Petersen C."/>
            <person name="Sorensen T."/>
            <person name="Nielsen M.R."/>
            <person name="Sondergaard T.E."/>
            <person name="Sorensen J.L."/>
            <person name="Fitzpatrick D.A."/>
            <person name="Frisvad J.C."/>
            <person name="Nielsen K.L."/>
        </authorList>
    </citation>
    <scope>NUCLEOTIDE SEQUENCE</scope>
    <source>
        <strain evidence="4">IBT 19713</strain>
    </source>
</reference>
<proteinExistence type="predicted"/>
<evidence type="ECO:0000256" key="2">
    <source>
        <dbReference type="SAM" id="MobiDB-lite"/>
    </source>
</evidence>
<feature type="region of interest" description="Disordered" evidence="2">
    <location>
        <begin position="736"/>
        <end position="760"/>
    </location>
</feature>
<feature type="domain" description="BRCT" evidence="3">
    <location>
        <begin position="103"/>
        <end position="192"/>
    </location>
</feature>
<feature type="domain" description="BRCT" evidence="3">
    <location>
        <begin position="308"/>
        <end position="410"/>
    </location>
</feature>
<dbReference type="GO" id="GO:0007095">
    <property type="term" value="P:mitotic G2 DNA damage checkpoint signaling"/>
    <property type="evidence" value="ECO:0007669"/>
    <property type="project" value="TreeGrafter"/>
</dbReference>
<dbReference type="OrthoDB" id="251770at2759"/>
<dbReference type="SUPFAM" id="SSF52113">
    <property type="entry name" value="BRCT domain"/>
    <property type="match status" value="4"/>
</dbReference>
<feature type="compositionally biased region" description="Basic and acidic residues" evidence="2">
    <location>
        <begin position="542"/>
        <end position="569"/>
    </location>
</feature>
<dbReference type="AlphaFoldDB" id="A0A9W9PGY3"/>
<dbReference type="InterPro" id="IPR001357">
    <property type="entry name" value="BRCT_dom"/>
</dbReference>
<keyword evidence="1" id="KW-0677">Repeat</keyword>
<accession>A0A9W9PGY3</accession>
<dbReference type="CDD" id="cd18433">
    <property type="entry name" value="BRCT_Rad4_rpt3"/>
    <property type="match status" value="1"/>
</dbReference>
<evidence type="ECO:0000313" key="4">
    <source>
        <dbReference type="EMBL" id="KAJ5246664.1"/>
    </source>
</evidence>
<dbReference type="GeneID" id="83198247"/>
<dbReference type="Pfam" id="PF12738">
    <property type="entry name" value="PTCB-BRCT"/>
    <property type="match status" value="3"/>
</dbReference>
<protein>
    <recommendedName>
        <fullName evidence="3">BRCT domain-containing protein</fullName>
    </recommendedName>
</protein>
<feature type="compositionally biased region" description="Polar residues" evidence="2">
    <location>
        <begin position="707"/>
        <end position="720"/>
    </location>
</feature>
<dbReference type="Proteomes" id="UP001150941">
    <property type="component" value="Unassembled WGS sequence"/>
</dbReference>
<feature type="compositionally biased region" description="Polar residues" evidence="2">
    <location>
        <begin position="644"/>
        <end position="656"/>
    </location>
</feature>
<dbReference type="CDD" id="cd17723">
    <property type="entry name" value="BRCT_Rad4_rpt4"/>
    <property type="match status" value="1"/>
</dbReference>
<dbReference type="EMBL" id="JAPQKS010000002">
    <property type="protein sequence ID" value="KAJ5246664.1"/>
    <property type="molecule type" value="Genomic_DNA"/>
</dbReference>
<feature type="region of interest" description="Disordered" evidence="2">
    <location>
        <begin position="514"/>
        <end position="720"/>
    </location>
</feature>
<dbReference type="PANTHER" id="PTHR13561:SF20">
    <property type="entry name" value="DNA TOPOISOMERASE 2-BINDING PROTEIN 1"/>
    <property type="match status" value="1"/>
</dbReference>
<dbReference type="InterPro" id="IPR036420">
    <property type="entry name" value="BRCT_dom_sf"/>
</dbReference>
<reference evidence="4" key="1">
    <citation type="submission" date="2022-11" db="EMBL/GenBank/DDBJ databases">
        <authorList>
            <person name="Petersen C."/>
        </authorList>
    </citation>
    <scope>NUCLEOTIDE SEQUENCE</scope>
    <source>
        <strain evidence="4">IBT 19713</strain>
    </source>
</reference>
<evidence type="ECO:0000256" key="1">
    <source>
        <dbReference type="ARBA" id="ARBA00022737"/>
    </source>
</evidence>
<feature type="domain" description="BRCT" evidence="3">
    <location>
        <begin position="422"/>
        <end position="508"/>
    </location>
</feature>
<evidence type="ECO:0000259" key="3">
    <source>
        <dbReference type="PROSITE" id="PS50172"/>
    </source>
</evidence>
<dbReference type="InterPro" id="IPR059215">
    <property type="entry name" value="BRCT2_TopBP1-like"/>
</dbReference>
<feature type="region of interest" description="Disordered" evidence="2">
    <location>
        <begin position="208"/>
        <end position="228"/>
    </location>
</feature>
<feature type="domain" description="BRCT" evidence="3">
    <location>
        <begin position="8"/>
        <end position="81"/>
    </location>
</feature>
<organism evidence="4 5">
    <name type="scientific">Penicillium chermesinum</name>
    <dbReference type="NCBI Taxonomy" id="63820"/>
    <lineage>
        <taxon>Eukaryota</taxon>
        <taxon>Fungi</taxon>
        <taxon>Dikarya</taxon>
        <taxon>Ascomycota</taxon>
        <taxon>Pezizomycotina</taxon>
        <taxon>Eurotiomycetes</taxon>
        <taxon>Eurotiomycetidae</taxon>
        <taxon>Eurotiales</taxon>
        <taxon>Aspergillaceae</taxon>
        <taxon>Penicillium</taxon>
    </lineage>
</organism>
<name>A0A9W9PGY3_9EURO</name>
<gene>
    <name evidence="4" type="ORF">N7468_001647</name>
</gene>
<keyword evidence="5" id="KW-1185">Reference proteome</keyword>
<dbReference type="SMART" id="SM00292">
    <property type="entry name" value="BRCT"/>
    <property type="match status" value="4"/>
</dbReference>
<dbReference type="RefSeq" id="XP_058334085.1">
    <property type="nucleotide sequence ID" value="XM_058470944.1"/>
</dbReference>
<dbReference type="GO" id="GO:0033314">
    <property type="term" value="P:mitotic DNA replication checkpoint signaling"/>
    <property type="evidence" value="ECO:0007669"/>
    <property type="project" value="TreeGrafter"/>
</dbReference>
<evidence type="ECO:0000313" key="5">
    <source>
        <dbReference type="Proteomes" id="UP001150941"/>
    </source>
</evidence>
<dbReference type="Gene3D" id="3.40.50.10190">
    <property type="entry name" value="BRCT domain"/>
    <property type="match status" value="4"/>
</dbReference>
<dbReference type="CDD" id="cd17731">
    <property type="entry name" value="BRCT_TopBP1_rpt2_like"/>
    <property type="match status" value="1"/>
</dbReference>